<feature type="domain" description="BPL/LPL catalytic" evidence="1">
    <location>
        <begin position="34"/>
        <end position="231"/>
    </location>
</feature>
<dbReference type="RefSeq" id="WP_146599657.1">
    <property type="nucleotide sequence ID" value="NZ_SJPY01000003.1"/>
</dbReference>
<keyword evidence="2" id="KW-0808">Transferase</keyword>
<dbReference type="PANTHER" id="PTHR43679">
    <property type="entry name" value="OCTANOYLTRANSFERASE LIPM-RELATED"/>
    <property type="match status" value="1"/>
</dbReference>
<dbReference type="EC" id="2.3.1.181" evidence="2"/>
<sequence>MKLKSTTARVMALAAESPPMNMAIDQAVLESVDRDPVPTLRLYTWSEPTLSLGYFQSISDRQLHPESHSLAVVRRATGGGAIVHHHELTYSFVWPLKKSSTGARSELYRETHLAIVETLANFGIKASRFADRPTDRLTDQLADQGAKTKEPFLCFRRRTNEDLIVNGYKIVGSAQRTARRTVLQHGSVLLSVSAHAPQLPGVHELLGKKISVEEVANVFSEKIADRFAVQFEPYSLDSHTMEASRAIAANRFANANWTQKR</sequence>
<accession>A0A5C6E6U8</accession>
<dbReference type="GO" id="GO:0033819">
    <property type="term" value="F:lipoyl(octanoyl) transferase activity"/>
    <property type="evidence" value="ECO:0007669"/>
    <property type="project" value="UniProtKB-EC"/>
</dbReference>
<dbReference type="SUPFAM" id="SSF55681">
    <property type="entry name" value="Class II aaRS and biotin synthetases"/>
    <property type="match status" value="1"/>
</dbReference>
<dbReference type="PROSITE" id="PS51733">
    <property type="entry name" value="BPL_LPL_CATALYTIC"/>
    <property type="match status" value="1"/>
</dbReference>
<evidence type="ECO:0000313" key="2">
    <source>
        <dbReference type="EMBL" id="TWU43186.1"/>
    </source>
</evidence>
<organism evidence="2 3">
    <name type="scientific">Novipirellula aureliae</name>
    <dbReference type="NCBI Taxonomy" id="2527966"/>
    <lineage>
        <taxon>Bacteria</taxon>
        <taxon>Pseudomonadati</taxon>
        <taxon>Planctomycetota</taxon>
        <taxon>Planctomycetia</taxon>
        <taxon>Pirellulales</taxon>
        <taxon>Pirellulaceae</taxon>
        <taxon>Novipirellula</taxon>
    </lineage>
</organism>
<dbReference type="AlphaFoldDB" id="A0A5C6E6U8"/>
<comment type="caution">
    <text evidence="2">The sequence shown here is derived from an EMBL/GenBank/DDBJ whole genome shotgun (WGS) entry which is preliminary data.</text>
</comment>
<dbReference type="InterPro" id="IPR004143">
    <property type="entry name" value="BPL_LPL_catalytic"/>
</dbReference>
<reference evidence="2 3" key="1">
    <citation type="submission" date="2019-02" db="EMBL/GenBank/DDBJ databases">
        <title>Deep-cultivation of Planctomycetes and their phenomic and genomic characterization uncovers novel biology.</title>
        <authorList>
            <person name="Wiegand S."/>
            <person name="Jogler M."/>
            <person name="Boedeker C."/>
            <person name="Pinto D."/>
            <person name="Vollmers J."/>
            <person name="Rivas-Marin E."/>
            <person name="Kohn T."/>
            <person name="Peeters S.H."/>
            <person name="Heuer A."/>
            <person name="Rast P."/>
            <person name="Oberbeckmann S."/>
            <person name="Bunk B."/>
            <person name="Jeske O."/>
            <person name="Meyerdierks A."/>
            <person name="Storesund J.E."/>
            <person name="Kallscheuer N."/>
            <person name="Luecker S."/>
            <person name="Lage O.M."/>
            <person name="Pohl T."/>
            <person name="Merkel B.J."/>
            <person name="Hornburger P."/>
            <person name="Mueller R.-W."/>
            <person name="Bruemmer F."/>
            <person name="Labrenz M."/>
            <person name="Spormann A.M."/>
            <person name="Op Den Camp H."/>
            <person name="Overmann J."/>
            <person name="Amann R."/>
            <person name="Jetten M.S.M."/>
            <person name="Mascher T."/>
            <person name="Medema M.H."/>
            <person name="Devos D.P."/>
            <person name="Kaster A.-K."/>
            <person name="Ovreas L."/>
            <person name="Rohde M."/>
            <person name="Galperin M.Y."/>
            <person name="Jogler C."/>
        </authorList>
    </citation>
    <scope>NUCLEOTIDE SEQUENCE [LARGE SCALE GENOMIC DNA]</scope>
    <source>
        <strain evidence="2 3">Q31b</strain>
    </source>
</reference>
<dbReference type="InterPro" id="IPR050664">
    <property type="entry name" value="Octanoyltrans_LipM/LipL"/>
</dbReference>
<dbReference type="Gene3D" id="3.30.930.10">
    <property type="entry name" value="Bira Bifunctional Protein, Domain 2"/>
    <property type="match status" value="1"/>
</dbReference>
<evidence type="ECO:0000259" key="1">
    <source>
        <dbReference type="PROSITE" id="PS51733"/>
    </source>
</evidence>
<dbReference type="Proteomes" id="UP000315471">
    <property type="component" value="Unassembled WGS sequence"/>
</dbReference>
<dbReference type="EMBL" id="SJPY01000003">
    <property type="protein sequence ID" value="TWU43186.1"/>
    <property type="molecule type" value="Genomic_DNA"/>
</dbReference>
<proteinExistence type="predicted"/>
<dbReference type="InterPro" id="IPR045864">
    <property type="entry name" value="aa-tRNA-synth_II/BPL/LPL"/>
</dbReference>
<dbReference type="OrthoDB" id="9774653at2"/>
<evidence type="ECO:0000313" key="3">
    <source>
        <dbReference type="Proteomes" id="UP000315471"/>
    </source>
</evidence>
<gene>
    <name evidence="2" type="primary">lipM</name>
    <name evidence="2" type="ORF">Q31b_22240</name>
</gene>
<keyword evidence="3" id="KW-1185">Reference proteome</keyword>
<keyword evidence="2" id="KW-0012">Acyltransferase</keyword>
<protein>
    <submittedName>
        <fullName evidence="2">Octanoyltransferase LipM</fullName>
        <ecNumber evidence="2">2.3.1.181</ecNumber>
    </submittedName>
</protein>
<dbReference type="PANTHER" id="PTHR43679:SF2">
    <property type="entry name" value="OCTANOYL-[GCVH]:PROTEIN N-OCTANOYLTRANSFERASE"/>
    <property type="match status" value="1"/>
</dbReference>
<dbReference type="Pfam" id="PF21948">
    <property type="entry name" value="LplA-B_cat"/>
    <property type="match status" value="1"/>
</dbReference>
<name>A0A5C6E6U8_9BACT</name>